<evidence type="ECO:0008006" key="5">
    <source>
        <dbReference type="Google" id="ProtNLM"/>
    </source>
</evidence>
<organism evidence="3 4">
    <name type="scientific">Actinokineospora auranticolor</name>
    <dbReference type="NCBI Taxonomy" id="155976"/>
    <lineage>
        <taxon>Bacteria</taxon>
        <taxon>Bacillati</taxon>
        <taxon>Actinomycetota</taxon>
        <taxon>Actinomycetes</taxon>
        <taxon>Pseudonocardiales</taxon>
        <taxon>Pseudonocardiaceae</taxon>
        <taxon>Actinokineospora</taxon>
    </lineage>
</organism>
<comment type="caution">
    <text evidence="3">The sequence shown here is derived from an EMBL/GenBank/DDBJ whole genome shotgun (WGS) entry which is preliminary data.</text>
</comment>
<evidence type="ECO:0000256" key="2">
    <source>
        <dbReference type="SAM" id="Phobius"/>
    </source>
</evidence>
<feature type="region of interest" description="Disordered" evidence="1">
    <location>
        <begin position="194"/>
        <end position="215"/>
    </location>
</feature>
<keyword evidence="2" id="KW-1133">Transmembrane helix</keyword>
<dbReference type="Proteomes" id="UP000239203">
    <property type="component" value="Unassembled WGS sequence"/>
</dbReference>
<feature type="transmembrane region" description="Helical" evidence="2">
    <location>
        <begin position="6"/>
        <end position="26"/>
    </location>
</feature>
<proteinExistence type="predicted"/>
<name>A0A2S6GUJ9_9PSEU</name>
<gene>
    <name evidence="3" type="ORF">CLV40_104113</name>
</gene>
<reference evidence="3 4" key="1">
    <citation type="submission" date="2018-02" db="EMBL/GenBank/DDBJ databases">
        <title>Genomic Encyclopedia of Archaeal and Bacterial Type Strains, Phase II (KMG-II): from individual species to whole genera.</title>
        <authorList>
            <person name="Goeker M."/>
        </authorList>
    </citation>
    <scope>NUCLEOTIDE SEQUENCE [LARGE SCALE GENOMIC DNA]</scope>
    <source>
        <strain evidence="3 4">YU 961-1</strain>
    </source>
</reference>
<evidence type="ECO:0000256" key="1">
    <source>
        <dbReference type="SAM" id="MobiDB-lite"/>
    </source>
</evidence>
<keyword evidence="2" id="KW-0472">Membrane</keyword>
<evidence type="ECO:0000313" key="3">
    <source>
        <dbReference type="EMBL" id="PPK68869.1"/>
    </source>
</evidence>
<keyword evidence="2" id="KW-0812">Transmembrane</keyword>
<dbReference type="EMBL" id="PTIX01000004">
    <property type="protein sequence ID" value="PPK68869.1"/>
    <property type="molecule type" value="Genomic_DNA"/>
</dbReference>
<accession>A0A2S6GUJ9</accession>
<sequence>MSTGAIIGVIVAVVIVVALVALVVVAQSRSRHLRARFGDEYDRALRERPKREVERELAAREKRHASLDIRPLDPAARERYTKAWAGVQERFVDRPAEAVAEADRLVTELMAERGYPVDGDHEQRFADLSVRHSSTVEHYRQAHGVSTRLAGKDGSVSTEDLREAIVRYRSLFQDLLGDGVDVRGADVRDAEARADRERALNNGHATRTTDNVEHR</sequence>
<evidence type="ECO:0000313" key="4">
    <source>
        <dbReference type="Proteomes" id="UP000239203"/>
    </source>
</evidence>
<dbReference type="RefSeq" id="WP_219823938.1">
    <property type="nucleotide sequence ID" value="NZ_CP154825.1"/>
</dbReference>
<keyword evidence="4" id="KW-1185">Reference proteome</keyword>
<dbReference type="AlphaFoldDB" id="A0A2S6GUJ9"/>
<protein>
    <recommendedName>
        <fullName evidence="5">Secreted protein</fullName>
    </recommendedName>
</protein>